<comment type="caution">
    <text evidence="2">The sequence shown here is derived from an EMBL/GenBank/DDBJ whole genome shotgun (WGS) entry which is preliminary data.</text>
</comment>
<dbReference type="GO" id="GO:0071782">
    <property type="term" value="C:endoplasmic reticulum tubular network"/>
    <property type="evidence" value="ECO:0007669"/>
    <property type="project" value="TreeGrafter"/>
</dbReference>
<dbReference type="EMBL" id="JAUUTY010000007">
    <property type="protein sequence ID" value="KAK1610943.1"/>
    <property type="molecule type" value="Genomic_DNA"/>
</dbReference>
<dbReference type="AlphaFoldDB" id="A0AAD8QXQ0"/>
<protein>
    <submittedName>
        <fullName evidence="2">Uncharacterized protein</fullName>
    </submittedName>
</protein>
<evidence type="ECO:0000313" key="3">
    <source>
        <dbReference type="Proteomes" id="UP001231189"/>
    </source>
</evidence>
<gene>
    <name evidence="2" type="ORF">QYE76_034616</name>
</gene>
<feature type="compositionally biased region" description="Basic and acidic residues" evidence="1">
    <location>
        <begin position="89"/>
        <end position="106"/>
    </location>
</feature>
<dbReference type="InterPro" id="IPR040115">
    <property type="entry name" value="Lnp"/>
</dbReference>
<feature type="compositionally biased region" description="Low complexity" evidence="1">
    <location>
        <begin position="45"/>
        <end position="56"/>
    </location>
</feature>
<keyword evidence="3" id="KW-1185">Reference proteome</keyword>
<evidence type="ECO:0000256" key="1">
    <source>
        <dbReference type="SAM" id="MobiDB-lite"/>
    </source>
</evidence>
<name>A0AAD8QXQ0_LOLMU</name>
<sequence>MVPSSPSSAATQEAGAPARKRVAKPTKAAAPSYCPSAKPTRSEEASPVPSVPRRVAPAPPDPAPRRSTGPRANGLPSAGAGGGEGEGQGEAHHHHGDDEEGRGAGRMWRGREDLEKRLQYLSKEEASVQARMRRWTQFSRRTVRNIIVLSVFAEFPHLQNGSQKMAVVVVVEQDGGLRWRDPDREPGVGLDCFCFSFQGS</sequence>
<feature type="compositionally biased region" description="Polar residues" evidence="1">
    <location>
        <begin position="1"/>
        <end position="11"/>
    </location>
</feature>
<accession>A0AAD8QXQ0</accession>
<organism evidence="2 3">
    <name type="scientific">Lolium multiflorum</name>
    <name type="common">Italian ryegrass</name>
    <name type="synonym">Lolium perenne subsp. multiflorum</name>
    <dbReference type="NCBI Taxonomy" id="4521"/>
    <lineage>
        <taxon>Eukaryota</taxon>
        <taxon>Viridiplantae</taxon>
        <taxon>Streptophyta</taxon>
        <taxon>Embryophyta</taxon>
        <taxon>Tracheophyta</taxon>
        <taxon>Spermatophyta</taxon>
        <taxon>Magnoliopsida</taxon>
        <taxon>Liliopsida</taxon>
        <taxon>Poales</taxon>
        <taxon>Poaceae</taxon>
        <taxon>BOP clade</taxon>
        <taxon>Pooideae</taxon>
        <taxon>Poodae</taxon>
        <taxon>Poeae</taxon>
        <taxon>Poeae Chloroplast Group 2 (Poeae type)</taxon>
        <taxon>Loliodinae</taxon>
        <taxon>Loliinae</taxon>
        <taxon>Lolium</taxon>
    </lineage>
</organism>
<dbReference type="PANTHER" id="PTHR22166">
    <property type="entry name" value="ENDOPLASMIC RETICULUM JUNCTION FORMATION PROTEIN LUNAPARK"/>
    <property type="match status" value="1"/>
</dbReference>
<feature type="region of interest" description="Disordered" evidence="1">
    <location>
        <begin position="1"/>
        <end position="106"/>
    </location>
</feature>
<feature type="compositionally biased region" description="Gly residues" evidence="1">
    <location>
        <begin position="79"/>
        <end position="88"/>
    </location>
</feature>
<proteinExistence type="predicted"/>
<dbReference type="Proteomes" id="UP001231189">
    <property type="component" value="Unassembled WGS sequence"/>
</dbReference>
<dbReference type="PANTHER" id="PTHR22166:SF12">
    <property type="entry name" value="ENDOPLASMIC RETICULUM JUNCTION FORMATION PROTEIN LUNAPARK"/>
    <property type="match status" value="1"/>
</dbReference>
<evidence type="ECO:0000313" key="2">
    <source>
        <dbReference type="EMBL" id="KAK1610943.1"/>
    </source>
</evidence>
<dbReference type="GO" id="GO:0071786">
    <property type="term" value="P:endoplasmic reticulum tubular network organization"/>
    <property type="evidence" value="ECO:0007669"/>
    <property type="project" value="InterPro"/>
</dbReference>
<reference evidence="2" key="1">
    <citation type="submission" date="2023-07" db="EMBL/GenBank/DDBJ databases">
        <title>A chromosome-level genome assembly of Lolium multiflorum.</title>
        <authorList>
            <person name="Chen Y."/>
            <person name="Copetti D."/>
            <person name="Kolliker R."/>
            <person name="Studer B."/>
        </authorList>
    </citation>
    <scope>NUCLEOTIDE SEQUENCE</scope>
    <source>
        <strain evidence="2">02402/16</strain>
        <tissue evidence="2">Leaf</tissue>
    </source>
</reference>